<reference evidence="1 2" key="1">
    <citation type="submission" date="2016-11" db="EMBL/GenBank/DDBJ databases">
        <authorList>
            <person name="Manzoor S."/>
        </authorList>
    </citation>
    <scope>NUCLEOTIDE SEQUENCE [LARGE SCALE GENOMIC DNA]</scope>
    <source>
        <strain evidence="1">Clostridium ultunense strain Esp</strain>
    </source>
</reference>
<name>M1Z8F9_9FIRM</name>
<organism evidence="1 2">
    <name type="scientific">[Clostridium] ultunense Esp</name>
    <dbReference type="NCBI Taxonomy" id="1288971"/>
    <lineage>
        <taxon>Bacteria</taxon>
        <taxon>Bacillati</taxon>
        <taxon>Bacillota</taxon>
        <taxon>Tissierellia</taxon>
        <taxon>Tissierellales</taxon>
        <taxon>Tepidimicrobiaceae</taxon>
        <taxon>Schnuerera</taxon>
    </lineage>
</organism>
<gene>
    <name evidence="1" type="ORF">CUESP1_2737</name>
</gene>
<evidence type="ECO:0008006" key="3">
    <source>
        <dbReference type="Google" id="ProtNLM"/>
    </source>
</evidence>
<protein>
    <recommendedName>
        <fullName evidence="3">CxxH/CxxC protein</fullName>
    </recommendedName>
</protein>
<accession>M1Z8F9</accession>
<dbReference type="HOGENOM" id="CLU_191190_0_0_9"/>
<dbReference type="OrthoDB" id="1652387at2"/>
<dbReference type="InterPro" id="IPR025626">
    <property type="entry name" value="YyzF"/>
</dbReference>
<evidence type="ECO:0000313" key="2">
    <source>
        <dbReference type="Proteomes" id="UP000245423"/>
    </source>
</evidence>
<evidence type="ECO:0000313" key="1">
    <source>
        <dbReference type="EMBL" id="SHD78073.1"/>
    </source>
</evidence>
<dbReference type="EMBL" id="LT669839">
    <property type="protein sequence ID" value="SHD78073.1"/>
    <property type="molecule type" value="Genomic_DNA"/>
</dbReference>
<dbReference type="Pfam" id="PF14116">
    <property type="entry name" value="YyzF"/>
    <property type="match status" value="1"/>
</dbReference>
<dbReference type="RefSeq" id="WP_005583835.1">
    <property type="nucleotide sequence ID" value="NZ_LT669839.1"/>
</dbReference>
<dbReference type="Proteomes" id="UP000245423">
    <property type="component" value="Chromosome 1"/>
</dbReference>
<dbReference type="AlphaFoldDB" id="M1Z8F9"/>
<proteinExistence type="predicted"/>
<dbReference type="NCBIfam" id="TIGR04129">
    <property type="entry name" value="CxxH_BA5709"/>
    <property type="match status" value="1"/>
</dbReference>
<keyword evidence="2" id="KW-1185">Reference proteome</keyword>
<sequence>MYVVCNKHLENAIEDFVETYEQPPDIYELEKVSFTDWASPHSCNYCENLPKYLVV</sequence>